<proteinExistence type="predicted"/>
<name>E2B4U7_HARSA</name>
<accession>E2B4U7</accession>
<keyword evidence="2" id="KW-1185">Reference proteome</keyword>
<evidence type="ECO:0000313" key="1">
    <source>
        <dbReference type="EMBL" id="EFN89279.1"/>
    </source>
</evidence>
<dbReference type="Proteomes" id="UP000008237">
    <property type="component" value="Unassembled WGS sequence"/>
</dbReference>
<dbReference type="InParanoid" id="E2B4U7"/>
<gene>
    <name evidence="1" type="ORF">EAI_01709</name>
</gene>
<dbReference type="PANTHER" id="PTHR47326:SF1">
    <property type="entry name" value="HTH PSQ-TYPE DOMAIN-CONTAINING PROTEIN"/>
    <property type="match status" value="1"/>
</dbReference>
<dbReference type="OMA" id="FCELIEM"/>
<sequence length="86" mass="10387">IGHSSVSKILKLNKWHPYKLHLVQKLFEDDFDRRIEFCDLMMEMIVDDPLLLNNIVFSDETTLELTENINRHNCSYWSDVNPHWKR</sequence>
<dbReference type="PANTHER" id="PTHR47326">
    <property type="entry name" value="TRANSPOSABLE ELEMENT TC3 TRANSPOSASE-LIKE PROTEIN"/>
    <property type="match status" value="1"/>
</dbReference>
<dbReference type="Gene3D" id="3.30.420.10">
    <property type="entry name" value="Ribonuclease H-like superfamily/Ribonuclease H"/>
    <property type="match status" value="1"/>
</dbReference>
<dbReference type="GO" id="GO:0003676">
    <property type="term" value="F:nucleic acid binding"/>
    <property type="evidence" value="ECO:0007669"/>
    <property type="project" value="InterPro"/>
</dbReference>
<protein>
    <recommendedName>
        <fullName evidence="3">Histone-lysine N-methyltransferase SETMAR</fullName>
    </recommendedName>
</protein>
<dbReference type="EMBL" id="GL445643">
    <property type="protein sequence ID" value="EFN89279.1"/>
    <property type="molecule type" value="Genomic_DNA"/>
</dbReference>
<feature type="non-terminal residue" evidence="1">
    <location>
        <position position="86"/>
    </location>
</feature>
<evidence type="ECO:0000313" key="2">
    <source>
        <dbReference type="Proteomes" id="UP000008237"/>
    </source>
</evidence>
<dbReference type="InterPro" id="IPR036397">
    <property type="entry name" value="RNaseH_sf"/>
</dbReference>
<dbReference type="AlphaFoldDB" id="E2B4U7"/>
<organism evidence="2">
    <name type="scientific">Harpegnathos saltator</name>
    <name type="common">Jerdon's jumping ant</name>
    <dbReference type="NCBI Taxonomy" id="610380"/>
    <lineage>
        <taxon>Eukaryota</taxon>
        <taxon>Metazoa</taxon>
        <taxon>Ecdysozoa</taxon>
        <taxon>Arthropoda</taxon>
        <taxon>Hexapoda</taxon>
        <taxon>Insecta</taxon>
        <taxon>Pterygota</taxon>
        <taxon>Neoptera</taxon>
        <taxon>Endopterygota</taxon>
        <taxon>Hymenoptera</taxon>
        <taxon>Apocrita</taxon>
        <taxon>Aculeata</taxon>
        <taxon>Formicoidea</taxon>
        <taxon>Formicidae</taxon>
        <taxon>Ponerinae</taxon>
        <taxon>Ponerini</taxon>
        <taxon>Harpegnathos</taxon>
    </lineage>
</organism>
<dbReference type="STRING" id="610380.E2B4U7"/>
<feature type="non-terminal residue" evidence="1">
    <location>
        <position position="1"/>
    </location>
</feature>
<evidence type="ECO:0008006" key="3">
    <source>
        <dbReference type="Google" id="ProtNLM"/>
    </source>
</evidence>
<reference evidence="1 2" key="1">
    <citation type="journal article" date="2010" name="Science">
        <title>Genomic comparison of the ants Camponotus floridanus and Harpegnathos saltator.</title>
        <authorList>
            <person name="Bonasio R."/>
            <person name="Zhang G."/>
            <person name="Ye C."/>
            <person name="Mutti N.S."/>
            <person name="Fang X."/>
            <person name="Qin N."/>
            <person name="Donahue G."/>
            <person name="Yang P."/>
            <person name="Li Q."/>
            <person name="Li C."/>
            <person name="Zhang P."/>
            <person name="Huang Z."/>
            <person name="Berger S.L."/>
            <person name="Reinberg D."/>
            <person name="Wang J."/>
            <person name="Liebig J."/>
        </authorList>
    </citation>
    <scope>NUCLEOTIDE SEQUENCE [LARGE SCALE GENOMIC DNA]</scope>
    <source>
        <strain evidence="1 2">R22 G/1</strain>
    </source>
</reference>